<dbReference type="GO" id="GO:0004139">
    <property type="term" value="F:deoxyribose-phosphate aldolase activity"/>
    <property type="evidence" value="ECO:0007669"/>
    <property type="project" value="UniProtKB-UniRule"/>
</dbReference>
<dbReference type="PIRSF" id="PIRSF001357">
    <property type="entry name" value="DeoC"/>
    <property type="match status" value="1"/>
</dbReference>
<evidence type="ECO:0000256" key="1">
    <source>
        <dbReference type="ARBA" id="ARBA00004816"/>
    </source>
</evidence>
<evidence type="ECO:0000256" key="7">
    <source>
        <dbReference type="NCBIfam" id="TIGR00126"/>
    </source>
</evidence>
<keyword evidence="4 8" id="KW-0456">Lyase</keyword>
<protein>
    <recommendedName>
        <fullName evidence="3 7">Deoxyribose-phosphate aldolase</fullName>
        <ecNumber evidence="3 7">4.1.2.4</ecNumber>
    </recommendedName>
</protein>
<dbReference type="GO" id="GO:0016052">
    <property type="term" value="P:carbohydrate catabolic process"/>
    <property type="evidence" value="ECO:0007669"/>
    <property type="project" value="TreeGrafter"/>
</dbReference>
<dbReference type="Gene3D" id="3.20.20.70">
    <property type="entry name" value="Aldolase class I"/>
    <property type="match status" value="1"/>
</dbReference>
<keyword evidence="5" id="KW-0704">Schiff base</keyword>
<dbReference type="InterPro" id="IPR013785">
    <property type="entry name" value="Aldolase_TIM"/>
</dbReference>
<dbReference type="AlphaFoldDB" id="A0A6S6WRM1"/>
<reference evidence="8 9" key="1">
    <citation type="submission" date="2020-02" db="EMBL/GenBank/DDBJ databases">
        <authorList>
            <person name="Rodrigo-Torres L."/>
            <person name="Arahal R. D."/>
            <person name="Lucena T."/>
        </authorList>
    </citation>
    <scope>NUCLEOTIDE SEQUENCE [LARGE SCALE GENOMIC DNA]</scope>
    <source>
        <strain evidence="8 9">CECT 9734</strain>
    </source>
</reference>
<gene>
    <name evidence="8" type="primary">deoC</name>
    <name evidence="8" type="ORF">PSI9734_02346</name>
</gene>
<evidence type="ECO:0000313" key="8">
    <source>
        <dbReference type="EMBL" id="CAB0151998.1"/>
    </source>
</evidence>
<dbReference type="Proteomes" id="UP000481517">
    <property type="component" value="Unassembled WGS sequence"/>
</dbReference>
<organism evidence="8 9">
    <name type="scientific">Pseudidiomarina piscicola</name>
    <dbReference type="NCBI Taxonomy" id="2614830"/>
    <lineage>
        <taxon>Bacteria</taxon>
        <taxon>Pseudomonadati</taxon>
        <taxon>Pseudomonadota</taxon>
        <taxon>Gammaproteobacteria</taxon>
        <taxon>Alteromonadales</taxon>
        <taxon>Idiomarinaceae</taxon>
        <taxon>Pseudidiomarina</taxon>
    </lineage>
</organism>
<keyword evidence="9" id="KW-1185">Reference proteome</keyword>
<evidence type="ECO:0000313" key="9">
    <source>
        <dbReference type="Proteomes" id="UP000481517"/>
    </source>
</evidence>
<comment type="similarity">
    <text evidence="2">Belongs to the DeoC/FbaB aldolase family. DeoC type 2 subfamily.</text>
</comment>
<dbReference type="PANTHER" id="PTHR10889">
    <property type="entry name" value="DEOXYRIBOSE-PHOSPHATE ALDOLASE"/>
    <property type="match status" value="1"/>
</dbReference>
<dbReference type="InterPro" id="IPR002915">
    <property type="entry name" value="DeoC/FbaB/LacD_aldolase"/>
</dbReference>
<name>A0A6S6WRM1_9GAMM</name>
<dbReference type="PANTHER" id="PTHR10889:SF3">
    <property type="entry name" value="DEOXYRIBOSE-PHOSPHATE ALDOLASE"/>
    <property type="match status" value="1"/>
</dbReference>
<dbReference type="InterPro" id="IPR011343">
    <property type="entry name" value="DeoC"/>
</dbReference>
<comment type="catalytic activity">
    <reaction evidence="6">
        <text>2-deoxy-D-ribose 5-phosphate = D-glyceraldehyde 3-phosphate + acetaldehyde</text>
        <dbReference type="Rhea" id="RHEA:12821"/>
        <dbReference type="ChEBI" id="CHEBI:15343"/>
        <dbReference type="ChEBI" id="CHEBI:59776"/>
        <dbReference type="ChEBI" id="CHEBI:62877"/>
        <dbReference type="EC" id="4.1.2.4"/>
    </reaction>
</comment>
<accession>A0A6S6WRM1</accession>
<dbReference type="GO" id="GO:0009264">
    <property type="term" value="P:deoxyribonucleotide catabolic process"/>
    <property type="evidence" value="ECO:0007669"/>
    <property type="project" value="UniProtKB-UniRule"/>
</dbReference>
<sequence>MIDITTAAKLGIQLMDLTSLNLDDTPAKISELCTTAKTDYGQPAALCVYPEHVAWAKYQCSQRGLATMKVATVTNFPAGYDDIERALEETQRAISAGADEVDVVMPYRAFLQGDRQLAKELITNCKGIVGDAKGLKVILETGVLEQPKLIRDASLLAIDAGADFIKTSTGKVPVNATLGAAKEMLSAIKETGGRCGFKAAGGVRTATDAQAYLQLAESILGRDYLSATTFRFGASGLLTNLQQTLAGESSMNQSGTSY</sequence>
<dbReference type="EC" id="4.1.2.4" evidence="3 7"/>
<evidence type="ECO:0000256" key="5">
    <source>
        <dbReference type="ARBA" id="ARBA00023270"/>
    </source>
</evidence>
<evidence type="ECO:0000256" key="3">
    <source>
        <dbReference type="ARBA" id="ARBA00012515"/>
    </source>
</evidence>
<dbReference type="NCBIfam" id="TIGR00126">
    <property type="entry name" value="deoC"/>
    <property type="match status" value="1"/>
</dbReference>
<evidence type="ECO:0000256" key="4">
    <source>
        <dbReference type="ARBA" id="ARBA00023239"/>
    </source>
</evidence>
<comment type="pathway">
    <text evidence="1">Carbohydrate degradation; 2-deoxy-D-ribose 1-phosphate degradation; D-glyceraldehyde 3-phosphate and acetaldehyde from 2-deoxy-alpha-D-ribose 1-phosphate: step 2/2.</text>
</comment>
<proteinExistence type="inferred from homology"/>
<dbReference type="RefSeq" id="WP_217420789.1">
    <property type="nucleotide sequence ID" value="NZ_CADCXY010000009.1"/>
</dbReference>
<evidence type="ECO:0000256" key="2">
    <source>
        <dbReference type="ARBA" id="ARBA00009473"/>
    </source>
</evidence>
<dbReference type="Pfam" id="PF01791">
    <property type="entry name" value="DeoC"/>
    <property type="match status" value="1"/>
</dbReference>
<evidence type="ECO:0000256" key="6">
    <source>
        <dbReference type="ARBA" id="ARBA00048791"/>
    </source>
</evidence>
<dbReference type="CDD" id="cd00959">
    <property type="entry name" value="DeoC"/>
    <property type="match status" value="1"/>
</dbReference>
<dbReference type="SUPFAM" id="SSF51569">
    <property type="entry name" value="Aldolase"/>
    <property type="match status" value="1"/>
</dbReference>
<dbReference type="GO" id="GO:0005737">
    <property type="term" value="C:cytoplasm"/>
    <property type="evidence" value="ECO:0007669"/>
    <property type="project" value="InterPro"/>
</dbReference>
<dbReference type="SMART" id="SM01133">
    <property type="entry name" value="DeoC"/>
    <property type="match status" value="1"/>
</dbReference>
<dbReference type="EMBL" id="CADCXY010000009">
    <property type="protein sequence ID" value="CAB0151998.1"/>
    <property type="molecule type" value="Genomic_DNA"/>
</dbReference>